<name>A0A381UY43_9ZZZZ</name>
<accession>A0A381UY43</accession>
<evidence type="ECO:0008006" key="2">
    <source>
        <dbReference type="Google" id="ProtNLM"/>
    </source>
</evidence>
<organism evidence="1">
    <name type="scientific">marine metagenome</name>
    <dbReference type="NCBI Taxonomy" id="408172"/>
    <lineage>
        <taxon>unclassified sequences</taxon>
        <taxon>metagenomes</taxon>
        <taxon>ecological metagenomes</taxon>
    </lineage>
</organism>
<dbReference type="InterPro" id="IPR009758">
    <property type="entry name" value="DUF1326"/>
</dbReference>
<dbReference type="EMBL" id="UINC01007356">
    <property type="protein sequence ID" value="SVA32874.1"/>
    <property type="molecule type" value="Genomic_DNA"/>
</dbReference>
<proteinExistence type="predicted"/>
<dbReference type="AlphaFoldDB" id="A0A381UY43"/>
<protein>
    <recommendedName>
        <fullName evidence="2">DUF1326 domain-containing protein</fullName>
    </recommendedName>
</protein>
<dbReference type="Pfam" id="PF07040">
    <property type="entry name" value="DUF1326"/>
    <property type="match status" value="1"/>
</dbReference>
<sequence length="204" mass="21528">MTTATKWNLTGTYFESCDCEIACPCIFLRPPNTENGDCNVLITWNIENGSFGDTDVSGLKVAMAAHAPGLMIDGNWKVALYLDENASESQQAALGQIFGGQAGGVFEIFAGFISEILGVGTASIEYSADGKNRSVKVGNIAEAVIEGIEGLDGADVTISGNPLGVSLGVPAVVATSTVNRFNDHGMTWDFSGKNGYYSDFNYEV</sequence>
<evidence type="ECO:0000313" key="1">
    <source>
        <dbReference type="EMBL" id="SVA32874.1"/>
    </source>
</evidence>
<reference evidence="1" key="1">
    <citation type="submission" date="2018-05" db="EMBL/GenBank/DDBJ databases">
        <authorList>
            <person name="Lanie J.A."/>
            <person name="Ng W.-L."/>
            <person name="Kazmierczak K.M."/>
            <person name="Andrzejewski T.M."/>
            <person name="Davidsen T.M."/>
            <person name="Wayne K.J."/>
            <person name="Tettelin H."/>
            <person name="Glass J.I."/>
            <person name="Rusch D."/>
            <person name="Podicherti R."/>
            <person name="Tsui H.-C.T."/>
            <person name="Winkler M.E."/>
        </authorList>
    </citation>
    <scope>NUCLEOTIDE SEQUENCE</scope>
</reference>
<gene>
    <name evidence="1" type="ORF">METZ01_LOCUS85728</name>
</gene>